<dbReference type="OrthoDB" id="9762302at2"/>
<keyword evidence="3" id="KW-1185">Reference proteome</keyword>
<dbReference type="SUPFAM" id="SSF53187">
    <property type="entry name" value="Zn-dependent exopeptidases"/>
    <property type="match status" value="1"/>
</dbReference>
<reference evidence="3" key="1">
    <citation type="submission" date="2017-09" db="EMBL/GenBank/DDBJ databases">
        <authorList>
            <person name="Varghese N."/>
            <person name="Submissions S."/>
        </authorList>
    </citation>
    <scope>NUCLEOTIDE SEQUENCE [LARGE SCALE GENOMIC DNA]</scope>
    <source>
        <strain evidence="3">DSM 15103</strain>
    </source>
</reference>
<dbReference type="InterPro" id="IPR007484">
    <property type="entry name" value="Peptidase_M28"/>
</dbReference>
<proteinExistence type="predicted"/>
<dbReference type="Gene3D" id="3.40.630.10">
    <property type="entry name" value="Zn peptidases"/>
    <property type="match status" value="1"/>
</dbReference>
<dbReference type="PANTHER" id="PTHR12147:SF26">
    <property type="entry name" value="PEPTIDASE M28 DOMAIN-CONTAINING PROTEIN"/>
    <property type="match status" value="1"/>
</dbReference>
<evidence type="ECO:0000313" key="3">
    <source>
        <dbReference type="Proteomes" id="UP000219036"/>
    </source>
</evidence>
<sequence length="285" mass="33050">MEQKGIERVYRDVEFLTSLRPFRNYLNTDSLNKASHYIYESFKQYSDCVSFQEFEAYGNTYRNVLCSINTEKEERIIIGAHYDVAGDTPGADDNASCIAGLLEILRLLYDKKTRHRIDFAAYVLEEPPFFGTEKMGSFIHAKSLYENSVKIKVMISLEMIGFFSDKKNSQQFPLPFMRLFYPDTGNFIGVVGNTFQRKITVRIRDLMRKGSDIPVYSLNAPSIIPGVDFSDHRNFWRFGYNAVMITDTAFYRNPNYHRRTDTIATLDFDRMYSVIKSVAYAVLNL</sequence>
<organism evidence="2 3">
    <name type="scientific">Persephonella hydrogeniphila</name>
    <dbReference type="NCBI Taxonomy" id="198703"/>
    <lineage>
        <taxon>Bacteria</taxon>
        <taxon>Pseudomonadati</taxon>
        <taxon>Aquificota</taxon>
        <taxon>Aquificia</taxon>
        <taxon>Aquificales</taxon>
        <taxon>Hydrogenothermaceae</taxon>
        <taxon>Persephonella</taxon>
    </lineage>
</organism>
<name>A0A285NB65_9AQUI</name>
<dbReference type="Proteomes" id="UP000219036">
    <property type="component" value="Unassembled WGS sequence"/>
</dbReference>
<dbReference type="Pfam" id="PF04389">
    <property type="entry name" value="Peptidase_M28"/>
    <property type="match status" value="1"/>
</dbReference>
<dbReference type="RefSeq" id="WP_096999947.1">
    <property type="nucleotide sequence ID" value="NZ_OBEI01000002.1"/>
</dbReference>
<dbReference type="GO" id="GO:0008235">
    <property type="term" value="F:metalloexopeptidase activity"/>
    <property type="evidence" value="ECO:0007669"/>
    <property type="project" value="InterPro"/>
</dbReference>
<feature type="domain" description="Peptidase M28" evidence="1">
    <location>
        <begin position="63"/>
        <end position="280"/>
    </location>
</feature>
<evidence type="ECO:0000259" key="1">
    <source>
        <dbReference type="Pfam" id="PF04389"/>
    </source>
</evidence>
<protein>
    <submittedName>
        <fullName evidence="2">Peptidase family M28</fullName>
    </submittedName>
</protein>
<dbReference type="AlphaFoldDB" id="A0A285NB65"/>
<dbReference type="EMBL" id="OBEI01000002">
    <property type="protein sequence ID" value="SNZ06705.1"/>
    <property type="molecule type" value="Genomic_DNA"/>
</dbReference>
<dbReference type="PANTHER" id="PTHR12147">
    <property type="entry name" value="METALLOPEPTIDASE M28 FAMILY MEMBER"/>
    <property type="match status" value="1"/>
</dbReference>
<dbReference type="InterPro" id="IPR045175">
    <property type="entry name" value="M28_fam"/>
</dbReference>
<accession>A0A285NB65</accession>
<evidence type="ECO:0000313" key="2">
    <source>
        <dbReference type="EMBL" id="SNZ06705.1"/>
    </source>
</evidence>
<gene>
    <name evidence="2" type="ORF">SAMN06265182_0769</name>
</gene>
<dbReference type="GO" id="GO:0006508">
    <property type="term" value="P:proteolysis"/>
    <property type="evidence" value="ECO:0007669"/>
    <property type="project" value="InterPro"/>
</dbReference>